<dbReference type="Pfam" id="PF00059">
    <property type="entry name" value="Lectin_C"/>
    <property type="match status" value="1"/>
</dbReference>
<organism evidence="2 3">
    <name type="scientific">Anabarilius grahami</name>
    <name type="common">Kanglang fish</name>
    <name type="synonym">Barilius grahami</name>
    <dbReference type="NCBI Taxonomy" id="495550"/>
    <lineage>
        <taxon>Eukaryota</taxon>
        <taxon>Metazoa</taxon>
        <taxon>Chordata</taxon>
        <taxon>Craniata</taxon>
        <taxon>Vertebrata</taxon>
        <taxon>Euteleostomi</taxon>
        <taxon>Actinopterygii</taxon>
        <taxon>Neopterygii</taxon>
        <taxon>Teleostei</taxon>
        <taxon>Ostariophysi</taxon>
        <taxon>Cypriniformes</taxon>
        <taxon>Xenocyprididae</taxon>
        <taxon>Xenocypridinae</taxon>
        <taxon>Xenocypridinae incertae sedis</taxon>
        <taxon>Anabarilius</taxon>
    </lineage>
</organism>
<feature type="domain" description="C-type lectin" evidence="1">
    <location>
        <begin position="6"/>
        <end position="85"/>
    </location>
</feature>
<dbReference type="InterPro" id="IPR050111">
    <property type="entry name" value="C-type_lectin/snaclec_domain"/>
</dbReference>
<name>A0A3N0YGX0_ANAGA</name>
<comment type="caution">
    <text evidence="2">The sequence shown here is derived from an EMBL/GenBank/DDBJ whole genome shotgun (WGS) entry which is preliminary data.</text>
</comment>
<dbReference type="InterPro" id="IPR016187">
    <property type="entry name" value="CTDL_fold"/>
</dbReference>
<dbReference type="CDD" id="cd00037">
    <property type="entry name" value="CLECT"/>
    <property type="match status" value="1"/>
</dbReference>
<dbReference type="Proteomes" id="UP000281406">
    <property type="component" value="Unassembled WGS sequence"/>
</dbReference>
<dbReference type="PROSITE" id="PS50041">
    <property type="entry name" value="C_TYPE_LECTIN_2"/>
    <property type="match status" value="1"/>
</dbReference>
<dbReference type="AlphaFoldDB" id="A0A3N0YGX0"/>
<dbReference type="Gene3D" id="3.10.100.10">
    <property type="entry name" value="Mannose-Binding Protein A, subunit A"/>
    <property type="match status" value="1"/>
</dbReference>
<dbReference type="InterPro" id="IPR001304">
    <property type="entry name" value="C-type_lectin-like"/>
</dbReference>
<protein>
    <submittedName>
        <fullName evidence="2">Ladderlectin</fullName>
    </submittedName>
</protein>
<dbReference type="InterPro" id="IPR016186">
    <property type="entry name" value="C-type_lectin-like/link_sf"/>
</dbReference>
<keyword evidence="3" id="KW-1185">Reference proteome</keyword>
<dbReference type="SUPFAM" id="SSF56436">
    <property type="entry name" value="C-type lectin-like"/>
    <property type="match status" value="1"/>
</dbReference>
<evidence type="ECO:0000259" key="1">
    <source>
        <dbReference type="PROSITE" id="PS50041"/>
    </source>
</evidence>
<proteinExistence type="predicted"/>
<dbReference type="EMBL" id="RJVU01042606">
    <property type="protein sequence ID" value="ROL45100.1"/>
    <property type="molecule type" value="Genomic_DNA"/>
</dbReference>
<dbReference type="OrthoDB" id="7357196at2759"/>
<sequence>MSPPLQKLCLDYDANLASVHSHVEYMFLQNLVRHETQGTTLTWIGGSDAAEEGVWLWSDGTRMNYQIWSPGNPSNYLGTEHCLEMNYDMDSSVQLAHVLFYTHRPHSLEIWPAQGRGMQMSVSPPDDEHYVMQTVHERSFSLSDTVLNS</sequence>
<dbReference type="PANTHER" id="PTHR22803">
    <property type="entry name" value="MANNOSE, PHOSPHOLIPASE, LECTIN RECEPTOR RELATED"/>
    <property type="match status" value="1"/>
</dbReference>
<reference evidence="2 3" key="1">
    <citation type="submission" date="2018-10" db="EMBL/GenBank/DDBJ databases">
        <title>Genome assembly for a Yunnan-Guizhou Plateau 3E fish, Anabarilius grahami (Regan), and its evolutionary and genetic applications.</title>
        <authorList>
            <person name="Jiang W."/>
        </authorList>
    </citation>
    <scope>NUCLEOTIDE SEQUENCE [LARGE SCALE GENOMIC DNA]</scope>
    <source>
        <strain evidence="2">AG-KIZ</strain>
        <tissue evidence="2">Muscle</tissue>
    </source>
</reference>
<gene>
    <name evidence="2" type="ORF">DPX16_5407</name>
</gene>
<accession>A0A3N0YGX0</accession>
<evidence type="ECO:0000313" key="3">
    <source>
        <dbReference type="Proteomes" id="UP000281406"/>
    </source>
</evidence>
<evidence type="ECO:0000313" key="2">
    <source>
        <dbReference type="EMBL" id="ROL45100.1"/>
    </source>
</evidence>